<evidence type="ECO:0008006" key="3">
    <source>
        <dbReference type="Google" id="ProtNLM"/>
    </source>
</evidence>
<dbReference type="Pfam" id="PF13374">
    <property type="entry name" value="TPR_10"/>
    <property type="match status" value="1"/>
</dbReference>
<organism evidence="1 2">
    <name type="scientific">Coprinopsis marcescibilis</name>
    <name type="common">Agaric fungus</name>
    <name type="synonym">Psathyrella marcescibilis</name>
    <dbReference type="NCBI Taxonomy" id="230819"/>
    <lineage>
        <taxon>Eukaryota</taxon>
        <taxon>Fungi</taxon>
        <taxon>Dikarya</taxon>
        <taxon>Basidiomycota</taxon>
        <taxon>Agaricomycotina</taxon>
        <taxon>Agaricomycetes</taxon>
        <taxon>Agaricomycetidae</taxon>
        <taxon>Agaricales</taxon>
        <taxon>Agaricineae</taxon>
        <taxon>Psathyrellaceae</taxon>
        <taxon>Coprinopsis</taxon>
    </lineage>
</organism>
<dbReference type="OrthoDB" id="3038309at2759"/>
<proteinExistence type="predicted"/>
<dbReference type="Proteomes" id="UP000307440">
    <property type="component" value="Unassembled WGS sequence"/>
</dbReference>
<dbReference type="EMBL" id="ML210235">
    <property type="protein sequence ID" value="TFK22651.1"/>
    <property type="molecule type" value="Genomic_DNA"/>
</dbReference>
<dbReference type="SUPFAM" id="SSF48452">
    <property type="entry name" value="TPR-like"/>
    <property type="match status" value="2"/>
</dbReference>
<accession>A0A5C3KQ47</accession>
<gene>
    <name evidence="1" type="ORF">FA15DRAFT_671267</name>
</gene>
<dbReference type="AlphaFoldDB" id="A0A5C3KQ47"/>
<dbReference type="Gene3D" id="1.25.40.10">
    <property type="entry name" value="Tetratricopeptide repeat domain"/>
    <property type="match status" value="5"/>
</dbReference>
<reference evidence="1 2" key="1">
    <citation type="journal article" date="2019" name="Nat. Ecol. Evol.">
        <title>Megaphylogeny resolves global patterns of mushroom evolution.</title>
        <authorList>
            <person name="Varga T."/>
            <person name="Krizsan K."/>
            <person name="Foldi C."/>
            <person name="Dima B."/>
            <person name="Sanchez-Garcia M."/>
            <person name="Sanchez-Ramirez S."/>
            <person name="Szollosi G.J."/>
            <person name="Szarkandi J.G."/>
            <person name="Papp V."/>
            <person name="Albert L."/>
            <person name="Andreopoulos W."/>
            <person name="Angelini C."/>
            <person name="Antonin V."/>
            <person name="Barry K.W."/>
            <person name="Bougher N.L."/>
            <person name="Buchanan P."/>
            <person name="Buyck B."/>
            <person name="Bense V."/>
            <person name="Catcheside P."/>
            <person name="Chovatia M."/>
            <person name="Cooper J."/>
            <person name="Damon W."/>
            <person name="Desjardin D."/>
            <person name="Finy P."/>
            <person name="Geml J."/>
            <person name="Haridas S."/>
            <person name="Hughes K."/>
            <person name="Justo A."/>
            <person name="Karasinski D."/>
            <person name="Kautmanova I."/>
            <person name="Kiss B."/>
            <person name="Kocsube S."/>
            <person name="Kotiranta H."/>
            <person name="LaButti K.M."/>
            <person name="Lechner B.E."/>
            <person name="Liimatainen K."/>
            <person name="Lipzen A."/>
            <person name="Lukacs Z."/>
            <person name="Mihaltcheva S."/>
            <person name="Morgado L.N."/>
            <person name="Niskanen T."/>
            <person name="Noordeloos M.E."/>
            <person name="Ohm R.A."/>
            <person name="Ortiz-Santana B."/>
            <person name="Ovrebo C."/>
            <person name="Racz N."/>
            <person name="Riley R."/>
            <person name="Savchenko A."/>
            <person name="Shiryaev A."/>
            <person name="Soop K."/>
            <person name="Spirin V."/>
            <person name="Szebenyi C."/>
            <person name="Tomsovsky M."/>
            <person name="Tulloss R.E."/>
            <person name="Uehling J."/>
            <person name="Grigoriev I.V."/>
            <person name="Vagvolgyi C."/>
            <person name="Papp T."/>
            <person name="Martin F.M."/>
            <person name="Miettinen O."/>
            <person name="Hibbett D.S."/>
            <person name="Nagy L.G."/>
        </authorList>
    </citation>
    <scope>NUCLEOTIDE SEQUENCE [LARGE SCALE GENOMIC DNA]</scope>
    <source>
        <strain evidence="1 2">CBS 121175</strain>
    </source>
</reference>
<evidence type="ECO:0000313" key="1">
    <source>
        <dbReference type="EMBL" id="TFK22651.1"/>
    </source>
</evidence>
<dbReference type="PANTHER" id="PTHR19959:SF119">
    <property type="entry name" value="FUNGAL LIPASE-LIKE DOMAIN-CONTAINING PROTEIN"/>
    <property type="match status" value="1"/>
</dbReference>
<keyword evidence="2" id="KW-1185">Reference proteome</keyword>
<evidence type="ECO:0000313" key="2">
    <source>
        <dbReference type="Proteomes" id="UP000307440"/>
    </source>
</evidence>
<protein>
    <recommendedName>
        <fullName evidence="3">TPR-like protein</fullName>
    </recommendedName>
</protein>
<dbReference type="InterPro" id="IPR011990">
    <property type="entry name" value="TPR-like_helical_dom_sf"/>
</dbReference>
<dbReference type="PANTHER" id="PTHR19959">
    <property type="entry name" value="KINESIN LIGHT CHAIN"/>
    <property type="match status" value="1"/>
</dbReference>
<sequence>MEAEGATKKLESLYEHILSKLEWTDVRFVEKYTVIMGALVTLMEPMSASGLANLYSPDGISEADIHRICTYIRPLLQDYSREQGHKPVRLLHLSAKEFLGERAAPPYRLDYDHHHLALSRLSLITIRKHLLPHVVPILGFTEGDWVWNFDGVRPIIPVLLKEDLLEHLWYACRYFGKHELSILRNYTDDNHAKLLYETVVKGPQFILEVCSSIGGVIEMASLRNKAQSYISGPCDMFTIRKTARIYFAIARCMYPQETSLILMEEATRMYRPFATNPTDPAMKFEFATYLCWFGMLLSDRHRSISGGLSLQVMEEALAITHRLATASQNTPDDVLGSLLLLQSLILSQLGRYKDSHQVDINSVEVFRRLEIAHPTKFRGKLAKVLHNAAHNLILRECHDEATPYIVEAIELRRSLARDDPQKYEVPLSESLLNYVVSLTHNGRASNALEFGEEALAIRRRLAAESPSRFHRHLPIALIFVSRMLKECDRHTDAIAISAESVQLCRRLAKHDSAAYEELLAASLHSHSLCLSMAEATWIECVQIGREAVELWRQLALEDPVRFSPVLAESLINLVYNLDRSGCRSDTVPYVLESVDTLRYLAGKEPETYEATFASSLHHYAVYLSKSTATLENSIQFGQETVSIRRRLAHRNPQLNAEYAWSLFNLAWDLDSGNRTSEAVPISLESIHIYRRLAEEDPKRYQSSLATSLHRYAFYLSKSSITLKDSILPAREAISSRRLLFSDQPGLFGRDLAHSLINLASTLTLCGQHLDAAPLALQSVEIRRGLASEDPTTDEASLAESLHVYALSQSQSPKTLPDSIPPAQEAVDIRRRLALANPQEFEEKFVQSLNNLALFLTSSGQTREAIPAFQELAEIRRRLVEKDPTDEHLHDFAVNLRNHSICSSIFSSAEDSVAPMGESVGILRRLISRDPSRFEPVLAYTLFSLAGILGDCSHFIDGISVSQEAVGMYRRLVEKDRATYEPDLGLSLINLAWCLAHHSGHENEALLSAEESLTIHRRLSLADRTKSEQGLAIALGMVAFCLNVSKRYKDALTVVIEGFAKHRQAAQEMYPQLLDRQFSGLHRIRAESLIGLGIEKEAITPLQEAVVIYRRLLDGAPTSRFYDQELQYCTQLLDRVTGGLIS</sequence>
<name>A0A5C3KQ47_COPMA</name>